<feature type="domain" description="Tyrosine specific protein phosphatases" evidence="10">
    <location>
        <begin position="931"/>
        <end position="1003"/>
    </location>
</feature>
<name>A0A0N5C869_STREA</name>
<keyword evidence="3" id="KW-0732">Signal</keyword>
<protein>
    <submittedName>
        <fullName evidence="12">Protein-tyrosine-phosphatase</fullName>
    </submittedName>
</protein>
<dbReference type="WBParaSite" id="SPAL_0001412400.1">
    <property type="protein sequence ID" value="SPAL_0001412400.1"/>
    <property type="gene ID" value="SPAL_0001412400"/>
</dbReference>
<dbReference type="FunFam" id="3.90.190.10:FF:000017">
    <property type="entry name" value="receptor-type tyrosine-protein phosphatase-like N isoform X2"/>
    <property type="match status" value="1"/>
</dbReference>
<dbReference type="Proteomes" id="UP000046392">
    <property type="component" value="Unplaced"/>
</dbReference>
<dbReference type="GO" id="GO:0030659">
    <property type="term" value="C:cytoplasmic vesicle membrane"/>
    <property type="evidence" value="ECO:0007669"/>
    <property type="project" value="UniProtKB-SubCell"/>
</dbReference>
<dbReference type="PANTHER" id="PTHR46106:SF4">
    <property type="entry name" value="IA-2 PROTEIN TYROSINE PHOSPHATASE, ISOFORM C"/>
    <property type="match status" value="1"/>
</dbReference>
<evidence type="ECO:0000313" key="12">
    <source>
        <dbReference type="WBParaSite" id="SPAL_0001412400.1"/>
    </source>
</evidence>
<dbReference type="PROSITE" id="PS50055">
    <property type="entry name" value="TYR_PHOSPHATASE_PTP"/>
    <property type="match status" value="1"/>
</dbReference>
<evidence type="ECO:0000256" key="2">
    <source>
        <dbReference type="ARBA" id="ARBA00022692"/>
    </source>
</evidence>
<evidence type="ECO:0000256" key="7">
    <source>
        <dbReference type="ARBA" id="ARBA00023329"/>
    </source>
</evidence>
<keyword evidence="2" id="KW-0812">Transmembrane</keyword>
<dbReference type="Pfam" id="PF00102">
    <property type="entry name" value="Y_phosphatase"/>
    <property type="match status" value="1"/>
</dbReference>
<dbReference type="STRING" id="174720.A0A0N5C869"/>
<reference evidence="12" key="1">
    <citation type="submission" date="2017-02" db="UniProtKB">
        <authorList>
            <consortium name="WormBaseParasite"/>
        </authorList>
    </citation>
    <scope>IDENTIFICATION</scope>
</reference>
<evidence type="ECO:0000256" key="8">
    <source>
        <dbReference type="SAM" id="MobiDB-lite"/>
    </source>
</evidence>
<dbReference type="GO" id="GO:0030141">
    <property type="term" value="C:secretory granule"/>
    <property type="evidence" value="ECO:0007669"/>
    <property type="project" value="InterPro"/>
</dbReference>
<keyword evidence="7" id="KW-0968">Cytoplasmic vesicle</keyword>
<evidence type="ECO:0000259" key="9">
    <source>
        <dbReference type="PROSITE" id="PS50055"/>
    </source>
</evidence>
<dbReference type="InterPro" id="IPR000387">
    <property type="entry name" value="Tyr_Pase_dom"/>
</dbReference>
<dbReference type="InterPro" id="IPR000242">
    <property type="entry name" value="PTP_cat"/>
</dbReference>
<dbReference type="PRINTS" id="PR00700">
    <property type="entry name" value="PRTYPHPHTASE"/>
</dbReference>
<dbReference type="InterPro" id="IPR003595">
    <property type="entry name" value="Tyr_Pase_cat"/>
</dbReference>
<dbReference type="PROSITE" id="PS00383">
    <property type="entry name" value="TYR_PHOSPHATASE_1"/>
    <property type="match status" value="1"/>
</dbReference>
<keyword evidence="5" id="KW-0472">Membrane</keyword>
<sequence>MKTLTGAAVFSARPYLYSNRVNSSNHFSKLTKLFLYFLIFIGTFLPEPTLVESHLLQGCDIKPELCEKNETCFPDGIFGQCAEQSQYSSIMDLTFLQNDFNKDLLFMTLESNNDNGNWNDDIIQCYITLYKFSLLHDLKYQPFLCDNKDVKKLIDTLNTMHQNYEKNNEEDLKKLKEDLMNKFQIENNNEHEIKTTSLDLKKVDKKDAPVEIIDNSNSDTKDEYIPIMYYEKDETLPIYNNDAYISQEKILPQIDDLTEYIDNDNEEKPELYVVPLDMLLKVSNNDNPFIDDINFSPSNQYPLEYPFLNEDEDEVIPTDGNDIFSRESREFQNIVEIPDQSDSIEVIPVTVSDSNLNQLSDFNTDVEESDNLIAIPVEVEEVSVYEEPTNEDKTIPLIEEVPITKYNEIPNEVVIDSIPLSEESISPELFNNLALDEFLAERYPESNIEIEETIPLNSEANGQQILLKKDDEKYITDDLGLANTEHKIVKGSEEISMIEGNRIYINMKRGNLTDEQIIGLANYIQDKIGDPNDLYFYDFLFENNQLSFKAIFIGSASENDGGNKNNKEKRLDSPSGVAQAVYKRRKDIMTLSGIDVNEAGIGSGKNIVPVAKAGSDWLFKPILLVCMATVTSLLIVLLTQVCKSRKKSSFVGGFYPEVIDHMDNLENGKARTCGTYEDLCRRRMSGISTNGYATDGTVPNRPKLAGTSSQNSSVSSWPDETFLNSCNLDISTGHVILSFLQSYLDNPEKIHQEWESVASYQSPNDQITIASRPENLPKNRNQQILPYDESLVHLGSPTSSPSIGKNYINASNIFDVNPKHPSYIAAESPLSATISNFWQMIWEKGVTIIVNLTTKEDMTVGRCEKYWPDDGSKVYDNYEIHLVSEHIWSEDYMVRSFYLKNIITNETRTVTQFHYLAWSENKVVPNQKTLLDFRRKVNKSYRGHASPILVHCSEGLGRTGAYLLLDITANRITSGVKEINMAASLEYLRDNRNGAVKTEEQYKMVFSCLAEEVTSLIKNLPN</sequence>
<keyword evidence="6" id="KW-0325">Glycoprotein</keyword>
<accession>A0A0N5C869</accession>
<evidence type="ECO:0000313" key="11">
    <source>
        <dbReference type="Proteomes" id="UP000046392"/>
    </source>
</evidence>
<proteinExistence type="predicted"/>
<keyword evidence="11" id="KW-1185">Reference proteome</keyword>
<dbReference type="GO" id="GO:0045202">
    <property type="term" value="C:synapse"/>
    <property type="evidence" value="ECO:0007669"/>
    <property type="project" value="TreeGrafter"/>
</dbReference>
<dbReference type="InterPro" id="IPR016130">
    <property type="entry name" value="Tyr_Pase_AS"/>
</dbReference>
<evidence type="ECO:0000256" key="3">
    <source>
        <dbReference type="ARBA" id="ARBA00022729"/>
    </source>
</evidence>
<dbReference type="SUPFAM" id="SSF52799">
    <property type="entry name" value="(Phosphotyrosine protein) phosphatases II"/>
    <property type="match status" value="1"/>
</dbReference>
<dbReference type="GO" id="GO:0004725">
    <property type="term" value="F:protein tyrosine phosphatase activity"/>
    <property type="evidence" value="ECO:0007669"/>
    <property type="project" value="InterPro"/>
</dbReference>
<dbReference type="GO" id="GO:0051046">
    <property type="term" value="P:regulation of secretion"/>
    <property type="evidence" value="ECO:0007669"/>
    <property type="project" value="TreeGrafter"/>
</dbReference>
<organism evidence="11 12">
    <name type="scientific">Strongyloides papillosus</name>
    <name type="common">Intestinal threadworm</name>
    <dbReference type="NCBI Taxonomy" id="174720"/>
    <lineage>
        <taxon>Eukaryota</taxon>
        <taxon>Metazoa</taxon>
        <taxon>Ecdysozoa</taxon>
        <taxon>Nematoda</taxon>
        <taxon>Chromadorea</taxon>
        <taxon>Rhabditida</taxon>
        <taxon>Tylenchina</taxon>
        <taxon>Panagrolaimomorpha</taxon>
        <taxon>Strongyloidoidea</taxon>
        <taxon>Strongyloididae</taxon>
        <taxon>Strongyloides</taxon>
    </lineage>
</organism>
<comment type="subcellular location">
    <subcellularLocation>
        <location evidence="1">Cytoplasmic vesicle membrane</location>
        <topology evidence="1">Single-pass type I membrane protein</topology>
    </subcellularLocation>
</comment>
<keyword evidence="4" id="KW-1133">Transmembrane helix</keyword>
<dbReference type="SMART" id="SM00194">
    <property type="entry name" value="PTPc"/>
    <property type="match status" value="1"/>
</dbReference>
<feature type="region of interest" description="Disordered" evidence="8">
    <location>
        <begin position="691"/>
        <end position="712"/>
    </location>
</feature>
<evidence type="ECO:0000256" key="4">
    <source>
        <dbReference type="ARBA" id="ARBA00022989"/>
    </source>
</evidence>
<dbReference type="InterPro" id="IPR029021">
    <property type="entry name" value="Prot-tyrosine_phosphatase-like"/>
</dbReference>
<evidence type="ECO:0000256" key="6">
    <source>
        <dbReference type="ARBA" id="ARBA00023180"/>
    </source>
</evidence>
<dbReference type="InterPro" id="IPR033522">
    <property type="entry name" value="IA-2/IA-2_beta"/>
</dbReference>
<dbReference type="SMART" id="SM00404">
    <property type="entry name" value="PTPc_motif"/>
    <property type="match status" value="1"/>
</dbReference>
<evidence type="ECO:0000259" key="10">
    <source>
        <dbReference type="PROSITE" id="PS50056"/>
    </source>
</evidence>
<dbReference type="AlphaFoldDB" id="A0A0N5C869"/>
<dbReference type="Gene3D" id="3.90.190.10">
    <property type="entry name" value="Protein tyrosine phosphatase superfamily"/>
    <property type="match status" value="1"/>
</dbReference>
<feature type="domain" description="Tyrosine-protein phosphatase" evidence="9">
    <location>
        <begin position="750"/>
        <end position="1012"/>
    </location>
</feature>
<dbReference type="PANTHER" id="PTHR46106">
    <property type="entry name" value="IA-2 PROTEIN TYROSINE PHOSPHATASE, ISOFORM C"/>
    <property type="match status" value="1"/>
</dbReference>
<dbReference type="PROSITE" id="PS50056">
    <property type="entry name" value="TYR_PHOSPHATASE_2"/>
    <property type="match status" value="1"/>
</dbReference>
<evidence type="ECO:0000256" key="1">
    <source>
        <dbReference type="ARBA" id="ARBA00004358"/>
    </source>
</evidence>
<evidence type="ECO:0000256" key="5">
    <source>
        <dbReference type="ARBA" id="ARBA00023136"/>
    </source>
</evidence>